<gene>
    <name evidence="2" type="ORF">JI435_163990</name>
</gene>
<dbReference type="Proteomes" id="UP000663193">
    <property type="component" value="Chromosome 16"/>
</dbReference>
<feature type="compositionally biased region" description="Basic residues" evidence="1">
    <location>
        <begin position="185"/>
        <end position="197"/>
    </location>
</feature>
<accession>A0A7U2FEJ4</accession>
<evidence type="ECO:0000256" key="1">
    <source>
        <dbReference type="SAM" id="MobiDB-lite"/>
    </source>
</evidence>
<sequence>MHQHASHALARRENQTHARPKAREGALRPRHPRLPPAARRKRLLPHARKEETLPPPPPPHPRPRRHPEHSSAPDACAMSSSDAKKSKRTSSSSSSTSKKSALRTHASKPRRKRVSLVIDGQTVLPADLVAEPSDGATSASNSTASLDSLIDPRLTSPTHVPMETVHHSLPLPTSTTVPMSMSHPISRRNHSSKRPLPSRRIASWCPRPLRYRNPN</sequence>
<proteinExistence type="predicted"/>
<name>A0A7U2FEJ4_PHANO</name>
<organism evidence="2 3">
    <name type="scientific">Phaeosphaeria nodorum (strain SN15 / ATCC MYA-4574 / FGSC 10173)</name>
    <name type="common">Glume blotch fungus</name>
    <name type="synonym">Parastagonospora nodorum</name>
    <dbReference type="NCBI Taxonomy" id="321614"/>
    <lineage>
        <taxon>Eukaryota</taxon>
        <taxon>Fungi</taxon>
        <taxon>Dikarya</taxon>
        <taxon>Ascomycota</taxon>
        <taxon>Pezizomycotina</taxon>
        <taxon>Dothideomycetes</taxon>
        <taxon>Pleosporomycetidae</taxon>
        <taxon>Pleosporales</taxon>
        <taxon>Pleosporineae</taxon>
        <taxon>Phaeosphaeriaceae</taxon>
        <taxon>Parastagonospora</taxon>
    </lineage>
</organism>
<keyword evidence="3" id="KW-1185">Reference proteome</keyword>
<dbReference type="EMBL" id="CP069038">
    <property type="protein sequence ID" value="QRD03797.1"/>
    <property type="molecule type" value="Genomic_DNA"/>
</dbReference>
<feature type="compositionally biased region" description="Basic residues" evidence="1">
    <location>
        <begin position="28"/>
        <end position="46"/>
    </location>
</feature>
<dbReference type="VEuPathDB" id="FungiDB:JI435_163990"/>
<feature type="compositionally biased region" description="Polar residues" evidence="1">
    <location>
        <begin position="135"/>
        <end position="146"/>
    </location>
</feature>
<dbReference type="AlphaFoldDB" id="A0A7U2FEJ4"/>
<feature type="compositionally biased region" description="Basic residues" evidence="1">
    <location>
        <begin position="100"/>
        <end position="114"/>
    </location>
</feature>
<feature type="compositionally biased region" description="Low complexity" evidence="1">
    <location>
        <begin position="89"/>
        <end position="99"/>
    </location>
</feature>
<protein>
    <submittedName>
        <fullName evidence="2">Uncharacterized protein</fullName>
    </submittedName>
</protein>
<dbReference type="OrthoDB" id="5326588at2759"/>
<evidence type="ECO:0000313" key="2">
    <source>
        <dbReference type="EMBL" id="QRD03797.1"/>
    </source>
</evidence>
<feature type="region of interest" description="Disordered" evidence="1">
    <location>
        <begin position="1"/>
        <end position="215"/>
    </location>
</feature>
<reference evidence="3" key="1">
    <citation type="journal article" date="2021" name="BMC Genomics">
        <title>Chromosome-level genome assembly and manually-curated proteome of model necrotroph Parastagonospora nodorum Sn15 reveals a genome-wide trove of candidate effector homologs, and redundancy of virulence-related functions within an accessory chromosome.</title>
        <authorList>
            <person name="Bertazzoni S."/>
            <person name="Jones D.A.B."/>
            <person name="Phan H.T."/>
            <person name="Tan K.-C."/>
            <person name="Hane J.K."/>
        </authorList>
    </citation>
    <scope>NUCLEOTIDE SEQUENCE [LARGE SCALE GENOMIC DNA]</scope>
    <source>
        <strain evidence="3">SN15 / ATCC MYA-4574 / FGSC 10173)</strain>
    </source>
</reference>
<feature type="compositionally biased region" description="Basic and acidic residues" evidence="1">
    <location>
        <begin position="10"/>
        <end position="27"/>
    </location>
</feature>
<evidence type="ECO:0000313" key="3">
    <source>
        <dbReference type="Proteomes" id="UP000663193"/>
    </source>
</evidence>